<dbReference type="EMBL" id="JADNRY010000010">
    <property type="protein sequence ID" value="KAF9075229.1"/>
    <property type="molecule type" value="Genomic_DNA"/>
</dbReference>
<feature type="compositionally biased region" description="Polar residues" evidence="1">
    <location>
        <begin position="381"/>
        <end position="390"/>
    </location>
</feature>
<keyword evidence="4" id="KW-1185">Reference proteome</keyword>
<proteinExistence type="predicted"/>
<keyword evidence="2" id="KW-0472">Membrane</keyword>
<evidence type="ECO:0000313" key="4">
    <source>
        <dbReference type="Proteomes" id="UP000772434"/>
    </source>
</evidence>
<comment type="caution">
    <text evidence="3">The sequence shown here is derived from an EMBL/GenBank/DDBJ whole genome shotgun (WGS) entry which is preliminary data.</text>
</comment>
<feature type="compositionally biased region" description="Low complexity" evidence="1">
    <location>
        <begin position="393"/>
        <end position="402"/>
    </location>
</feature>
<keyword evidence="2" id="KW-1133">Transmembrane helix</keyword>
<feature type="transmembrane region" description="Helical" evidence="2">
    <location>
        <begin position="197"/>
        <end position="222"/>
    </location>
</feature>
<gene>
    <name evidence="3" type="ORF">BDP27DRAFT_1315728</name>
</gene>
<protein>
    <submittedName>
        <fullName evidence="3">Uncharacterized protein</fullName>
    </submittedName>
</protein>
<evidence type="ECO:0000313" key="3">
    <source>
        <dbReference type="EMBL" id="KAF9075229.1"/>
    </source>
</evidence>
<evidence type="ECO:0000256" key="2">
    <source>
        <dbReference type="SAM" id="Phobius"/>
    </source>
</evidence>
<name>A0A9P5UDJ2_9AGAR</name>
<reference evidence="3" key="1">
    <citation type="submission" date="2020-11" db="EMBL/GenBank/DDBJ databases">
        <authorList>
            <consortium name="DOE Joint Genome Institute"/>
            <person name="Ahrendt S."/>
            <person name="Riley R."/>
            <person name="Andreopoulos W."/>
            <person name="Labutti K."/>
            <person name="Pangilinan J."/>
            <person name="Ruiz-Duenas F.J."/>
            <person name="Barrasa J.M."/>
            <person name="Sanchez-Garcia M."/>
            <person name="Camarero S."/>
            <person name="Miyauchi S."/>
            <person name="Serrano A."/>
            <person name="Linde D."/>
            <person name="Babiker R."/>
            <person name="Drula E."/>
            <person name="Ayuso-Fernandez I."/>
            <person name="Pacheco R."/>
            <person name="Padilla G."/>
            <person name="Ferreira P."/>
            <person name="Barriuso J."/>
            <person name="Kellner H."/>
            <person name="Castanera R."/>
            <person name="Alfaro M."/>
            <person name="Ramirez L."/>
            <person name="Pisabarro A.G."/>
            <person name="Kuo A."/>
            <person name="Tritt A."/>
            <person name="Lipzen A."/>
            <person name="He G."/>
            <person name="Yan M."/>
            <person name="Ng V."/>
            <person name="Cullen D."/>
            <person name="Martin F."/>
            <person name="Rosso M.-N."/>
            <person name="Henrissat B."/>
            <person name="Hibbett D."/>
            <person name="Martinez A.T."/>
            <person name="Grigoriev I.V."/>
        </authorList>
    </citation>
    <scope>NUCLEOTIDE SEQUENCE</scope>
    <source>
        <strain evidence="3">AH 40177</strain>
    </source>
</reference>
<dbReference type="AlphaFoldDB" id="A0A9P5UDJ2"/>
<feature type="region of interest" description="Disordered" evidence="1">
    <location>
        <begin position="26"/>
        <end position="188"/>
    </location>
</feature>
<sequence>MERLSAPIITPAPVLTRRTRRFFGPLQPRQGLSVGVGIGPSGVSASASVGGEASASTSPTNSTSDTGATSLTDTGTSTGTSSDSTTSTQSDTTDTTTTTSSTSSSSSSSSSSSTSTSSTSSSSSLTPTTTSSTSSATSTVSSTTTTSSAQQTSSSSSSSSSLISSSNGVSSTTPIISPSADPALQSPDTSSRVARTAIITGSTVGGVLLLVLLIVLGSLFCWKRRKNRKLGFLQALVNRSKEGKGAGGVGLLDGEFDEDDEYRDEMHMRDRSLSSSHSPQPSLTGSQQNNSPYNTAPQLYRARASDSGSMFHEEGVWPPPNHGSQFVDPFVPARELERNSDLSNIVDQVMGSGDELQLGAAPAIVSGAAAMPDYFGHAKSHSGSSTTTPKRPSPLAQSASSSSPPPSPTPKPKNWLERSPRNTMFTPPPLSTGNGAVPPAAFANSASSLVNSYGIQALITSPVSTTPKQKHVSWSELPTISRPTSRPPSRQS</sequence>
<feature type="compositionally biased region" description="Low complexity" evidence="1">
    <location>
        <begin position="41"/>
        <end position="173"/>
    </location>
</feature>
<accession>A0A9P5UDJ2</accession>
<feature type="region of interest" description="Disordered" evidence="1">
    <location>
        <begin position="377"/>
        <end position="441"/>
    </location>
</feature>
<organism evidence="3 4">
    <name type="scientific">Rhodocollybia butyracea</name>
    <dbReference type="NCBI Taxonomy" id="206335"/>
    <lineage>
        <taxon>Eukaryota</taxon>
        <taxon>Fungi</taxon>
        <taxon>Dikarya</taxon>
        <taxon>Basidiomycota</taxon>
        <taxon>Agaricomycotina</taxon>
        <taxon>Agaricomycetes</taxon>
        <taxon>Agaricomycetidae</taxon>
        <taxon>Agaricales</taxon>
        <taxon>Marasmiineae</taxon>
        <taxon>Omphalotaceae</taxon>
        <taxon>Rhodocollybia</taxon>
    </lineage>
</organism>
<dbReference type="Proteomes" id="UP000772434">
    <property type="component" value="Unassembled WGS sequence"/>
</dbReference>
<feature type="region of interest" description="Disordered" evidence="1">
    <location>
        <begin position="267"/>
        <end position="295"/>
    </location>
</feature>
<feature type="region of interest" description="Disordered" evidence="1">
    <location>
        <begin position="460"/>
        <end position="492"/>
    </location>
</feature>
<keyword evidence="2" id="KW-0812">Transmembrane</keyword>
<evidence type="ECO:0000256" key="1">
    <source>
        <dbReference type="SAM" id="MobiDB-lite"/>
    </source>
</evidence>
<feature type="compositionally biased region" description="Low complexity" evidence="1">
    <location>
        <begin position="481"/>
        <end position="492"/>
    </location>
</feature>
<dbReference type="OrthoDB" id="3194625at2759"/>
<feature type="compositionally biased region" description="Low complexity" evidence="1">
    <location>
        <begin position="273"/>
        <end position="286"/>
    </location>
</feature>